<dbReference type="OrthoDB" id="2004745at2"/>
<name>A0A087CY89_9BIFI</name>
<dbReference type="Proteomes" id="UP000028984">
    <property type="component" value="Unassembled WGS sequence"/>
</dbReference>
<comment type="caution">
    <text evidence="1">The sequence shown here is derived from an EMBL/GenBank/DDBJ whole genome shotgun (WGS) entry which is preliminary data.</text>
</comment>
<dbReference type="SUPFAM" id="SSF46785">
    <property type="entry name" value="Winged helix' DNA-binding domain"/>
    <property type="match status" value="1"/>
</dbReference>
<proteinExistence type="predicted"/>
<dbReference type="STRING" id="1437610.BREU_0339"/>
<evidence type="ECO:0000313" key="2">
    <source>
        <dbReference type="Proteomes" id="UP000028984"/>
    </source>
</evidence>
<sequence length="342" mass="38889">MDAEHYIRETLGLPCQITSWDGTASLPLFLANGRTFSKLTIDNTSMLIASGEAHPFSITRVTADASRLEQRTDLPIVFQFPRLSAYQRKALIQNHVPFIVPGTQLYIPSLGMVFTQRISSRPLENAQDIEVRPFSPATQLVWLYLLYSNESKVQSDIARALQFTEAQVSVAVTLLEQLAFVHRTKQGRSNSVELLTSRQTSRLDLLKSSWHLLKSPIFSKYTVTNRNRQMIADELIPAGEFALSRRTQLATPKLRIYAVERHWLKQHNKELCIIDPALEKVPDNAYILELWRYDPRLLAQYTQEDYLADPISTALTLGEIADERLEDAIQESIRNTFSGATI</sequence>
<reference evidence="1 2" key="1">
    <citation type="submission" date="2014-03" db="EMBL/GenBank/DDBJ databases">
        <title>Genomics of Bifidobacteria.</title>
        <authorList>
            <person name="Ventura M."/>
            <person name="Milani C."/>
            <person name="Lugli G.A."/>
        </authorList>
    </citation>
    <scope>NUCLEOTIDE SEQUENCE [LARGE SCALE GENOMIC DNA]</scope>
    <source>
        <strain evidence="1 2">DSM 23975</strain>
    </source>
</reference>
<dbReference type="RefSeq" id="WP_044089462.1">
    <property type="nucleotide sequence ID" value="NZ_JDUW01000009.1"/>
</dbReference>
<dbReference type="eggNOG" id="COG1846">
    <property type="taxonomic scope" value="Bacteria"/>
</dbReference>
<dbReference type="EMBL" id="JGZK01000001">
    <property type="protein sequence ID" value="KFI88239.1"/>
    <property type="molecule type" value="Genomic_DNA"/>
</dbReference>
<dbReference type="InterPro" id="IPR036390">
    <property type="entry name" value="WH_DNA-bd_sf"/>
</dbReference>
<organism evidence="1 2">
    <name type="scientific">Bifidobacterium reuteri DSM 23975</name>
    <dbReference type="NCBI Taxonomy" id="1437610"/>
    <lineage>
        <taxon>Bacteria</taxon>
        <taxon>Bacillati</taxon>
        <taxon>Actinomycetota</taxon>
        <taxon>Actinomycetes</taxon>
        <taxon>Bifidobacteriales</taxon>
        <taxon>Bifidobacteriaceae</taxon>
        <taxon>Bifidobacterium</taxon>
    </lineage>
</organism>
<accession>A0A087CY89</accession>
<dbReference type="InterPro" id="IPR036388">
    <property type="entry name" value="WH-like_DNA-bd_sf"/>
</dbReference>
<evidence type="ECO:0000313" key="1">
    <source>
        <dbReference type="EMBL" id="KFI88239.1"/>
    </source>
</evidence>
<keyword evidence="2" id="KW-1185">Reference proteome</keyword>
<dbReference type="AlphaFoldDB" id="A0A087CY89"/>
<protein>
    <submittedName>
        <fullName evidence="1">Membrane protein</fullName>
    </submittedName>
</protein>
<dbReference type="Gene3D" id="1.10.10.10">
    <property type="entry name" value="Winged helix-like DNA-binding domain superfamily/Winged helix DNA-binding domain"/>
    <property type="match status" value="1"/>
</dbReference>
<gene>
    <name evidence="1" type="ORF">BREU_0339</name>
</gene>